<name>A0ABN7RX24_OIKDI</name>
<dbReference type="SUPFAM" id="SSF53474">
    <property type="entry name" value="alpha/beta-Hydrolases"/>
    <property type="match status" value="1"/>
</dbReference>
<proteinExistence type="predicted"/>
<dbReference type="Gene3D" id="3.40.50.1820">
    <property type="entry name" value="alpha/beta hydrolase"/>
    <property type="match status" value="1"/>
</dbReference>
<protein>
    <submittedName>
        <fullName evidence="1">Oidioi.mRNA.OKI2018_I69.PAR.g10172.t1.cds</fullName>
    </submittedName>
</protein>
<organism evidence="1 2">
    <name type="scientific">Oikopleura dioica</name>
    <name type="common">Tunicate</name>
    <dbReference type="NCBI Taxonomy" id="34765"/>
    <lineage>
        <taxon>Eukaryota</taxon>
        <taxon>Metazoa</taxon>
        <taxon>Chordata</taxon>
        <taxon>Tunicata</taxon>
        <taxon>Appendicularia</taxon>
        <taxon>Copelata</taxon>
        <taxon>Oikopleuridae</taxon>
        <taxon>Oikopleura</taxon>
    </lineage>
</organism>
<dbReference type="Proteomes" id="UP001158576">
    <property type="component" value="Chromosome PAR"/>
</dbReference>
<dbReference type="EMBL" id="OU015568">
    <property type="protein sequence ID" value="CAG5082636.1"/>
    <property type="molecule type" value="Genomic_DNA"/>
</dbReference>
<evidence type="ECO:0000313" key="1">
    <source>
        <dbReference type="EMBL" id="CAG5082636.1"/>
    </source>
</evidence>
<evidence type="ECO:0000313" key="2">
    <source>
        <dbReference type="Proteomes" id="UP001158576"/>
    </source>
</evidence>
<dbReference type="InterPro" id="IPR029058">
    <property type="entry name" value="AB_hydrolase_fold"/>
</dbReference>
<gene>
    <name evidence="1" type="ORF">OKIOD_LOCUS1730</name>
</gene>
<keyword evidence="2" id="KW-1185">Reference proteome</keyword>
<reference evidence="1 2" key="1">
    <citation type="submission" date="2021-04" db="EMBL/GenBank/DDBJ databases">
        <authorList>
            <person name="Bliznina A."/>
        </authorList>
    </citation>
    <scope>NUCLEOTIDE SEQUENCE [LARGE SCALE GENOMIC DNA]</scope>
</reference>
<accession>A0ABN7RX24</accession>
<sequence length="222" mass="25479">MNYTKYHYVGHSFSGNSVTPSLAVSSDEVQSFTILDVHGVLTVRDDTYIKSQRENLEASYHSKKVANPKIYSREELKKRLQKSSIPPDFQDLWLERGVRWNEAKTHGHFSRDVRLNGNMFIPNFPAFLGREDHLLEQLTLPILRISGEESLSGSPRPYGGLDPRIKNMKDFDAVGCLRFSDELSKKPNVKDIVMPGNHHFFLEQAENVAKEIELFWDSVERA</sequence>